<dbReference type="InterPro" id="IPR050058">
    <property type="entry name" value="Ala-tRNA_ligase"/>
</dbReference>
<dbReference type="PROSITE" id="PS50860">
    <property type="entry name" value="AA_TRNA_LIGASE_II_ALA"/>
    <property type="match status" value="1"/>
</dbReference>
<evidence type="ECO:0000256" key="8">
    <source>
        <dbReference type="ARBA" id="ARBA00022917"/>
    </source>
</evidence>
<proteinExistence type="inferred from homology"/>
<dbReference type="EC" id="6.1.1.7" evidence="2"/>
<dbReference type="Proteomes" id="UP001186944">
    <property type="component" value="Unassembled WGS sequence"/>
</dbReference>
<dbReference type="FunFam" id="3.30.980.10:FF:000004">
    <property type="entry name" value="Alanine--tRNA ligase, cytoplasmic"/>
    <property type="match status" value="1"/>
</dbReference>
<evidence type="ECO:0000256" key="3">
    <source>
        <dbReference type="ARBA" id="ARBA00022555"/>
    </source>
</evidence>
<keyword evidence="6" id="KW-0067">ATP-binding</keyword>
<sequence length="347" mass="39180">MFNFTCKSSKKSIQVAKCLAVPMACLTCMFSGEFCVTDVQKHNQYVFHYGFVKEGHISEGDQVTMDIDQENRLGCMKNHTSTHLLNAALRRHVGNDVLQQGSNVLCDKMTFDFSSQMALDNNLLIKVERDIQHAIQSSFPVTRQTLPFQQATSLDGVVMLHNETYPGDVNVITIHNETGKPWSSELCGGTHVERTSDIGQFTIIGVSGQNTKRVYCLTGQQANQVLGTEDLPKLVREKVAEKSDIINSRITEIQSEMNKRNLRQKVIEKISTEVVDELLTIDFPEWKNPNINAKKIEETLLEIVPRLLSITKTKMNYDSENTFYTVRGKLSKSELQLTLQNVMFAVP</sequence>
<keyword evidence="4" id="KW-0436">Ligase</keyword>
<evidence type="ECO:0000256" key="7">
    <source>
        <dbReference type="ARBA" id="ARBA00022884"/>
    </source>
</evidence>
<dbReference type="InterPro" id="IPR018163">
    <property type="entry name" value="Thr/Ala-tRNA-synth_IIc_edit"/>
</dbReference>
<name>A0AA89C4R1_PINIB</name>
<accession>A0AA89C4R1</accession>
<keyword evidence="9" id="KW-0030">Aminoacyl-tRNA synthetase</keyword>
<dbReference type="InterPro" id="IPR018165">
    <property type="entry name" value="Ala-tRNA-synth_IIc_core"/>
</dbReference>
<evidence type="ECO:0000256" key="9">
    <source>
        <dbReference type="ARBA" id="ARBA00023146"/>
    </source>
</evidence>
<evidence type="ECO:0000256" key="4">
    <source>
        <dbReference type="ARBA" id="ARBA00022598"/>
    </source>
</evidence>
<keyword evidence="12" id="KW-1185">Reference proteome</keyword>
<evidence type="ECO:0000259" key="10">
    <source>
        <dbReference type="PROSITE" id="PS50860"/>
    </source>
</evidence>
<evidence type="ECO:0000313" key="12">
    <source>
        <dbReference type="Proteomes" id="UP001186944"/>
    </source>
</evidence>
<evidence type="ECO:0000256" key="6">
    <source>
        <dbReference type="ARBA" id="ARBA00022840"/>
    </source>
</evidence>
<dbReference type="GO" id="GO:0006419">
    <property type="term" value="P:alanyl-tRNA aminoacylation"/>
    <property type="evidence" value="ECO:0007669"/>
    <property type="project" value="InterPro"/>
</dbReference>
<dbReference type="SUPFAM" id="SSF55186">
    <property type="entry name" value="ThrRS/AlaRS common domain"/>
    <property type="match status" value="1"/>
</dbReference>
<dbReference type="AlphaFoldDB" id="A0AA89C4R1"/>
<keyword evidence="8" id="KW-0648">Protein biosynthesis</keyword>
<dbReference type="GO" id="GO:0004813">
    <property type="term" value="F:alanine-tRNA ligase activity"/>
    <property type="evidence" value="ECO:0007669"/>
    <property type="project" value="UniProtKB-EC"/>
</dbReference>
<evidence type="ECO:0000256" key="1">
    <source>
        <dbReference type="ARBA" id="ARBA00008226"/>
    </source>
</evidence>
<dbReference type="PANTHER" id="PTHR11777">
    <property type="entry name" value="ALANYL-TRNA SYNTHETASE"/>
    <property type="match status" value="1"/>
</dbReference>
<dbReference type="GO" id="GO:0000049">
    <property type="term" value="F:tRNA binding"/>
    <property type="evidence" value="ECO:0007669"/>
    <property type="project" value="UniProtKB-KW"/>
</dbReference>
<evidence type="ECO:0000256" key="5">
    <source>
        <dbReference type="ARBA" id="ARBA00022741"/>
    </source>
</evidence>
<reference evidence="11" key="1">
    <citation type="submission" date="2019-08" db="EMBL/GenBank/DDBJ databases">
        <title>The improved chromosome-level genome for the pearl oyster Pinctada fucata martensii using PacBio sequencing and Hi-C.</title>
        <authorList>
            <person name="Zheng Z."/>
        </authorList>
    </citation>
    <scope>NUCLEOTIDE SEQUENCE</scope>
    <source>
        <strain evidence="11">ZZ-2019</strain>
        <tissue evidence="11">Adductor muscle</tissue>
    </source>
</reference>
<dbReference type="GO" id="GO:0002161">
    <property type="term" value="F:aminoacyl-tRNA deacylase activity"/>
    <property type="evidence" value="ECO:0007669"/>
    <property type="project" value="TreeGrafter"/>
</dbReference>
<evidence type="ECO:0000256" key="2">
    <source>
        <dbReference type="ARBA" id="ARBA00013168"/>
    </source>
</evidence>
<comment type="similarity">
    <text evidence="1">Belongs to the class-II aminoacyl-tRNA synthetase family.</text>
</comment>
<dbReference type="GO" id="GO:0005524">
    <property type="term" value="F:ATP binding"/>
    <property type="evidence" value="ECO:0007669"/>
    <property type="project" value="UniProtKB-KW"/>
</dbReference>
<organism evidence="11 12">
    <name type="scientific">Pinctada imbricata</name>
    <name type="common">Atlantic pearl-oyster</name>
    <name type="synonym">Pinctada martensii</name>
    <dbReference type="NCBI Taxonomy" id="66713"/>
    <lineage>
        <taxon>Eukaryota</taxon>
        <taxon>Metazoa</taxon>
        <taxon>Spiralia</taxon>
        <taxon>Lophotrochozoa</taxon>
        <taxon>Mollusca</taxon>
        <taxon>Bivalvia</taxon>
        <taxon>Autobranchia</taxon>
        <taxon>Pteriomorphia</taxon>
        <taxon>Pterioida</taxon>
        <taxon>Pterioidea</taxon>
        <taxon>Pteriidae</taxon>
        <taxon>Pinctada</taxon>
    </lineage>
</organism>
<dbReference type="InterPro" id="IPR012947">
    <property type="entry name" value="tRNA_SAD"/>
</dbReference>
<dbReference type="Gene3D" id="3.30.980.10">
    <property type="entry name" value="Threonyl-trna Synthetase, Chain A, domain 2"/>
    <property type="match status" value="1"/>
</dbReference>
<evidence type="ECO:0000313" key="11">
    <source>
        <dbReference type="EMBL" id="KAK3094742.1"/>
    </source>
</evidence>
<dbReference type="EMBL" id="VSWD01000008">
    <property type="protein sequence ID" value="KAK3094742.1"/>
    <property type="molecule type" value="Genomic_DNA"/>
</dbReference>
<comment type="caution">
    <text evidence="11">The sequence shown here is derived from an EMBL/GenBank/DDBJ whole genome shotgun (WGS) entry which is preliminary data.</text>
</comment>
<dbReference type="Pfam" id="PF07973">
    <property type="entry name" value="tRNA_SAD"/>
    <property type="match status" value="1"/>
</dbReference>
<dbReference type="SMART" id="SM00863">
    <property type="entry name" value="tRNA_SAD"/>
    <property type="match status" value="1"/>
</dbReference>
<protein>
    <recommendedName>
        <fullName evidence="2">alanine--tRNA ligase</fullName>
        <ecNumber evidence="2">6.1.1.7</ecNumber>
    </recommendedName>
</protein>
<keyword evidence="3" id="KW-0820">tRNA-binding</keyword>
<keyword evidence="5" id="KW-0547">Nucleotide-binding</keyword>
<feature type="domain" description="Alanyl-transfer RNA synthetases family profile" evidence="10">
    <location>
        <begin position="31"/>
        <end position="208"/>
    </location>
</feature>
<keyword evidence="7" id="KW-0694">RNA-binding</keyword>
<gene>
    <name evidence="11" type="ORF">FSP39_005672</name>
</gene>
<dbReference type="PANTHER" id="PTHR11777:SF9">
    <property type="entry name" value="ALANINE--TRNA LIGASE, CYTOPLASMIC"/>
    <property type="match status" value="1"/>
</dbReference>